<protein>
    <submittedName>
        <fullName evidence="2">5035_t:CDS:1</fullName>
    </submittedName>
</protein>
<evidence type="ECO:0000256" key="1">
    <source>
        <dbReference type="SAM" id="MobiDB-lite"/>
    </source>
</evidence>
<dbReference type="EMBL" id="CAJVPS010011796">
    <property type="protein sequence ID" value="CAG8667065.1"/>
    <property type="molecule type" value="Genomic_DNA"/>
</dbReference>
<sequence>MARHNHVIAFFMITLESIFKPIENNYQRTASNLPKKITKAQLKAHQKRLPENSSKLAKGNNQRTAQSPMKKIIREQLQIQIAPNQEENYQRTAPNPAKKLPEKAPNLAKKLPKNSSKSGKENYQRTVPNLRTAPNPVKKITKEQLQI</sequence>
<feature type="compositionally biased region" description="Polar residues" evidence="1">
    <location>
        <begin position="81"/>
        <end position="93"/>
    </location>
</feature>
<feature type="compositionally biased region" description="Polar residues" evidence="1">
    <location>
        <begin position="51"/>
        <end position="67"/>
    </location>
</feature>
<accession>A0A9N9H8I5</accession>
<keyword evidence="3" id="KW-1185">Reference proteome</keyword>
<feature type="non-terminal residue" evidence="2">
    <location>
        <position position="147"/>
    </location>
</feature>
<feature type="region of interest" description="Disordered" evidence="1">
    <location>
        <begin position="81"/>
        <end position="147"/>
    </location>
</feature>
<name>A0A9N9H8I5_9GLOM</name>
<evidence type="ECO:0000313" key="3">
    <source>
        <dbReference type="Proteomes" id="UP000789508"/>
    </source>
</evidence>
<dbReference type="AlphaFoldDB" id="A0A9N9H8I5"/>
<gene>
    <name evidence="2" type="ORF">ALEPTO_LOCUS10487</name>
</gene>
<feature type="region of interest" description="Disordered" evidence="1">
    <location>
        <begin position="43"/>
        <end position="68"/>
    </location>
</feature>
<dbReference type="Proteomes" id="UP000789508">
    <property type="component" value="Unassembled WGS sequence"/>
</dbReference>
<organism evidence="2 3">
    <name type="scientific">Ambispora leptoticha</name>
    <dbReference type="NCBI Taxonomy" id="144679"/>
    <lineage>
        <taxon>Eukaryota</taxon>
        <taxon>Fungi</taxon>
        <taxon>Fungi incertae sedis</taxon>
        <taxon>Mucoromycota</taxon>
        <taxon>Glomeromycotina</taxon>
        <taxon>Glomeromycetes</taxon>
        <taxon>Archaeosporales</taxon>
        <taxon>Ambisporaceae</taxon>
        <taxon>Ambispora</taxon>
    </lineage>
</organism>
<reference evidence="2" key="1">
    <citation type="submission" date="2021-06" db="EMBL/GenBank/DDBJ databases">
        <authorList>
            <person name="Kallberg Y."/>
            <person name="Tangrot J."/>
            <person name="Rosling A."/>
        </authorList>
    </citation>
    <scope>NUCLEOTIDE SEQUENCE</scope>
    <source>
        <strain evidence="2">FL130A</strain>
    </source>
</reference>
<evidence type="ECO:0000313" key="2">
    <source>
        <dbReference type="EMBL" id="CAG8667065.1"/>
    </source>
</evidence>
<proteinExistence type="predicted"/>
<comment type="caution">
    <text evidence="2">The sequence shown here is derived from an EMBL/GenBank/DDBJ whole genome shotgun (WGS) entry which is preliminary data.</text>
</comment>